<dbReference type="GO" id="GO:0017038">
    <property type="term" value="P:protein import"/>
    <property type="evidence" value="ECO:0007669"/>
    <property type="project" value="TreeGrafter"/>
</dbReference>
<evidence type="ECO:0000256" key="8">
    <source>
        <dbReference type="RuleBase" id="RU004057"/>
    </source>
</evidence>
<keyword evidence="13" id="KW-1185">Reference proteome</keyword>
<organism evidence="12 13">
    <name type="scientific">Siphonobacter aquaeclarae</name>
    <dbReference type="NCBI Taxonomy" id="563176"/>
    <lineage>
        <taxon>Bacteria</taxon>
        <taxon>Pseudomonadati</taxon>
        <taxon>Bacteroidota</taxon>
        <taxon>Cytophagia</taxon>
        <taxon>Cytophagales</taxon>
        <taxon>Cytophagaceae</taxon>
        <taxon>Siphonobacter</taxon>
    </lineage>
</organism>
<comment type="similarity">
    <text evidence="8">Belongs to the exbB/tolQ family.</text>
</comment>
<feature type="transmembrane region" description="Helical" evidence="10">
    <location>
        <begin position="232"/>
        <end position="253"/>
    </location>
</feature>
<accession>A0A1G9Q9D1</accession>
<keyword evidence="3" id="KW-1003">Cell membrane</keyword>
<keyword evidence="7 10" id="KW-0472">Membrane</keyword>
<dbReference type="AlphaFoldDB" id="A0A1G9Q9D1"/>
<evidence type="ECO:0000256" key="4">
    <source>
        <dbReference type="ARBA" id="ARBA00022692"/>
    </source>
</evidence>
<dbReference type="OrthoDB" id="4045at2"/>
<comment type="subcellular location">
    <subcellularLocation>
        <location evidence="1">Cell membrane</location>
        <topology evidence="1">Multi-pass membrane protein</topology>
    </subcellularLocation>
    <subcellularLocation>
        <location evidence="8">Membrane</location>
        <topology evidence="8">Multi-pass membrane protein</topology>
    </subcellularLocation>
</comment>
<dbReference type="RefSeq" id="WP_093202471.1">
    <property type="nucleotide sequence ID" value="NZ_FNGS01000004.1"/>
</dbReference>
<dbReference type="Pfam" id="PF01618">
    <property type="entry name" value="MotA_ExbB"/>
    <property type="match status" value="1"/>
</dbReference>
<sequence length="279" mass="29597">MSNTTKTPTPAAKPAAAPKKKSGGVSSGLIILILAVVAHLFYHLYLGNGSHFEGGDNANEPIPGDYFGIVYKGGFIVPILMTCFLTALTFTLERFFTLGKANGTGKVDEFVRKVQTLLNSNDIPAALKECDKQKGSVGNVVSAALKKYQQLTTDTELDKEQKLVALSKEIEEATTLEMPMLEKNLTIIATLASVSTLVGLLGTVLGMIRSFAAMGQSGQADSSALAQGISEALINTALGIGTSAICLIAYNYFTSQIDSLTYNIDEIGLSISNNFAAHY</sequence>
<evidence type="ECO:0000256" key="6">
    <source>
        <dbReference type="ARBA" id="ARBA00022989"/>
    </source>
</evidence>
<keyword evidence="5 8" id="KW-0653">Protein transport</keyword>
<reference evidence="12 13" key="1">
    <citation type="submission" date="2016-10" db="EMBL/GenBank/DDBJ databases">
        <authorList>
            <person name="de Groot N.N."/>
        </authorList>
    </citation>
    <scope>NUCLEOTIDE SEQUENCE [LARGE SCALE GENOMIC DNA]</scope>
    <source>
        <strain evidence="12 13">DSM 21668</strain>
    </source>
</reference>
<feature type="region of interest" description="Disordered" evidence="9">
    <location>
        <begin position="1"/>
        <end position="23"/>
    </location>
</feature>
<protein>
    <submittedName>
        <fullName evidence="12">Outer membrane transport energization protein ExbB</fullName>
    </submittedName>
</protein>
<keyword evidence="6 10" id="KW-1133">Transmembrane helix</keyword>
<proteinExistence type="inferred from homology"/>
<evidence type="ECO:0000256" key="7">
    <source>
        <dbReference type="ARBA" id="ARBA00023136"/>
    </source>
</evidence>
<feature type="transmembrane region" description="Helical" evidence="10">
    <location>
        <begin position="185"/>
        <end position="212"/>
    </location>
</feature>
<evidence type="ECO:0000256" key="3">
    <source>
        <dbReference type="ARBA" id="ARBA00022475"/>
    </source>
</evidence>
<keyword evidence="4 10" id="KW-0812">Transmembrane</keyword>
<name>A0A1G9Q9D1_9BACT</name>
<dbReference type="PANTHER" id="PTHR30625:SF15">
    <property type="entry name" value="BIOPOLYMER TRANSPORT PROTEIN EXBB"/>
    <property type="match status" value="1"/>
</dbReference>
<dbReference type="STRING" id="563176.SAMN04488090_2526"/>
<evidence type="ECO:0000256" key="2">
    <source>
        <dbReference type="ARBA" id="ARBA00022448"/>
    </source>
</evidence>
<evidence type="ECO:0000256" key="9">
    <source>
        <dbReference type="SAM" id="MobiDB-lite"/>
    </source>
</evidence>
<keyword evidence="2 8" id="KW-0813">Transport</keyword>
<dbReference type="InterPro" id="IPR050790">
    <property type="entry name" value="ExbB/TolQ_transport"/>
</dbReference>
<evidence type="ECO:0000313" key="12">
    <source>
        <dbReference type="EMBL" id="SDM07674.1"/>
    </source>
</evidence>
<feature type="domain" description="MotA/TolQ/ExbB proton channel" evidence="11">
    <location>
        <begin position="143"/>
        <end position="265"/>
    </location>
</feature>
<evidence type="ECO:0000256" key="1">
    <source>
        <dbReference type="ARBA" id="ARBA00004651"/>
    </source>
</evidence>
<evidence type="ECO:0000256" key="5">
    <source>
        <dbReference type="ARBA" id="ARBA00022927"/>
    </source>
</evidence>
<feature type="transmembrane region" description="Helical" evidence="10">
    <location>
        <begin position="28"/>
        <end position="46"/>
    </location>
</feature>
<dbReference type="GO" id="GO:0005886">
    <property type="term" value="C:plasma membrane"/>
    <property type="evidence" value="ECO:0007669"/>
    <property type="project" value="UniProtKB-SubCell"/>
</dbReference>
<evidence type="ECO:0000259" key="11">
    <source>
        <dbReference type="Pfam" id="PF01618"/>
    </source>
</evidence>
<gene>
    <name evidence="12" type="ORF">SAMN04488090_2526</name>
</gene>
<dbReference type="InterPro" id="IPR002898">
    <property type="entry name" value="MotA_ExbB_proton_chnl"/>
</dbReference>
<dbReference type="EMBL" id="FNGS01000004">
    <property type="protein sequence ID" value="SDM07674.1"/>
    <property type="molecule type" value="Genomic_DNA"/>
</dbReference>
<dbReference type="Proteomes" id="UP000198901">
    <property type="component" value="Unassembled WGS sequence"/>
</dbReference>
<feature type="transmembrane region" description="Helical" evidence="10">
    <location>
        <begin position="66"/>
        <end position="90"/>
    </location>
</feature>
<evidence type="ECO:0000256" key="10">
    <source>
        <dbReference type="SAM" id="Phobius"/>
    </source>
</evidence>
<evidence type="ECO:0000313" key="13">
    <source>
        <dbReference type="Proteomes" id="UP000198901"/>
    </source>
</evidence>
<dbReference type="PANTHER" id="PTHR30625">
    <property type="entry name" value="PROTEIN TOLQ"/>
    <property type="match status" value="1"/>
</dbReference>